<dbReference type="InterPro" id="IPR036942">
    <property type="entry name" value="Beta-barrel_TonB_sf"/>
</dbReference>
<keyword evidence="10" id="KW-0732">Signal</keyword>
<dbReference type="Pfam" id="PF00593">
    <property type="entry name" value="TonB_dep_Rec_b-barrel"/>
    <property type="match status" value="1"/>
</dbReference>
<dbReference type="InterPro" id="IPR037066">
    <property type="entry name" value="Plug_dom_sf"/>
</dbReference>
<reference evidence="13 14" key="1">
    <citation type="journal article" date="2016" name="BMC Genomics">
        <title>Type VI secretion systems of human gut Bacteroidales segregate into three genetic architectures, two of which are contained on mobile genetic elements.</title>
        <authorList>
            <person name="Coyne M.J."/>
            <person name="Roelofs K.G."/>
            <person name="Comstock L.E."/>
        </authorList>
    </citation>
    <scope>NUCLEOTIDE SEQUENCE [LARGE SCALE GENOMIC DNA]</scope>
    <source>
        <strain evidence="13 14">CL09T03C01</strain>
    </source>
</reference>
<keyword evidence="2 8" id="KW-0813">Transport</keyword>
<evidence type="ECO:0000256" key="6">
    <source>
        <dbReference type="ARBA" id="ARBA00023136"/>
    </source>
</evidence>
<gene>
    <name evidence="13" type="ORF">AA415_02845</name>
</gene>
<protein>
    <submittedName>
        <fullName evidence="13">Putative TonB dependent receptor protein</fullName>
    </submittedName>
</protein>
<dbReference type="SUPFAM" id="SSF49464">
    <property type="entry name" value="Carboxypeptidase regulatory domain-like"/>
    <property type="match status" value="1"/>
</dbReference>
<comment type="similarity">
    <text evidence="8 9">Belongs to the TonB-dependent receptor family.</text>
</comment>
<evidence type="ECO:0000313" key="13">
    <source>
        <dbReference type="EMBL" id="KWR52593.1"/>
    </source>
</evidence>
<keyword evidence="14" id="KW-1185">Reference proteome</keyword>
<evidence type="ECO:0000259" key="11">
    <source>
        <dbReference type="Pfam" id="PF00593"/>
    </source>
</evidence>
<dbReference type="EMBL" id="LRGC01000019">
    <property type="protein sequence ID" value="KWR52593.1"/>
    <property type="molecule type" value="Genomic_DNA"/>
</dbReference>
<name>A0A108T3A0_BACSE</name>
<feature type="chain" id="PRO_5007130639" evidence="10">
    <location>
        <begin position="31"/>
        <end position="1059"/>
    </location>
</feature>
<dbReference type="GO" id="GO:0009279">
    <property type="term" value="C:cell outer membrane"/>
    <property type="evidence" value="ECO:0007669"/>
    <property type="project" value="UniProtKB-SubCell"/>
</dbReference>
<keyword evidence="13" id="KW-0675">Receptor</keyword>
<evidence type="ECO:0000256" key="7">
    <source>
        <dbReference type="ARBA" id="ARBA00023237"/>
    </source>
</evidence>
<comment type="caution">
    <text evidence="13">The sequence shown here is derived from an EMBL/GenBank/DDBJ whole genome shotgun (WGS) entry which is preliminary data.</text>
</comment>
<dbReference type="NCBIfam" id="TIGR04056">
    <property type="entry name" value="OMP_RagA_SusC"/>
    <property type="match status" value="1"/>
</dbReference>
<evidence type="ECO:0000256" key="8">
    <source>
        <dbReference type="PROSITE-ProRule" id="PRU01360"/>
    </source>
</evidence>
<evidence type="ECO:0000256" key="10">
    <source>
        <dbReference type="SAM" id="SignalP"/>
    </source>
</evidence>
<dbReference type="SUPFAM" id="SSF56935">
    <property type="entry name" value="Porins"/>
    <property type="match status" value="1"/>
</dbReference>
<keyword evidence="3 8" id="KW-1134">Transmembrane beta strand</keyword>
<dbReference type="InterPro" id="IPR039426">
    <property type="entry name" value="TonB-dep_rcpt-like"/>
</dbReference>
<keyword evidence="7 8" id="KW-0998">Cell outer membrane</keyword>
<evidence type="ECO:0000256" key="3">
    <source>
        <dbReference type="ARBA" id="ARBA00022452"/>
    </source>
</evidence>
<dbReference type="AlphaFoldDB" id="A0A108T3A0"/>
<comment type="subcellular location">
    <subcellularLocation>
        <location evidence="1 8">Cell outer membrane</location>
        <topology evidence="1 8">Multi-pass membrane protein</topology>
    </subcellularLocation>
</comment>
<dbReference type="InterPro" id="IPR012910">
    <property type="entry name" value="Plug_dom"/>
</dbReference>
<evidence type="ECO:0000256" key="1">
    <source>
        <dbReference type="ARBA" id="ARBA00004571"/>
    </source>
</evidence>
<dbReference type="Pfam" id="PF07715">
    <property type="entry name" value="Plug"/>
    <property type="match status" value="1"/>
</dbReference>
<dbReference type="InterPro" id="IPR023997">
    <property type="entry name" value="TonB-dep_OMP_SusC/RagA_CS"/>
</dbReference>
<keyword evidence="5 9" id="KW-0798">TonB box</keyword>
<feature type="domain" description="TonB-dependent receptor plug" evidence="12">
    <location>
        <begin position="128"/>
        <end position="232"/>
    </location>
</feature>
<keyword evidence="4 8" id="KW-0812">Transmembrane</keyword>
<feature type="signal peptide" evidence="10">
    <location>
        <begin position="1"/>
        <end position="30"/>
    </location>
</feature>
<dbReference type="Gene3D" id="2.170.130.10">
    <property type="entry name" value="TonB-dependent receptor, plug domain"/>
    <property type="match status" value="1"/>
</dbReference>
<feature type="domain" description="TonB-dependent receptor-like beta-barrel" evidence="11">
    <location>
        <begin position="486"/>
        <end position="1019"/>
    </location>
</feature>
<keyword evidence="6 8" id="KW-0472">Membrane</keyword>
<evidence type="ECO:0000313" key="14">
    <source>
        <dbReference type="Proteomes" id="UP000056419"/>
    </source>
</evidence>
<dbReference type="InterPro" id="IPR023996">
    <property type="entry name" value="TonB-dep_OMP_SusC/RagA"/>
</dbReference>
<dbReference type="RefSeq" id="WP_060386437.1">
    <property type="nucleotide sequence ID" value="NZ_LRGC01000019.1"/>
</dbReference>
<dbReference type="NCBIfam" id="TIGR04057">
    <property type="entry name" value="SusC_RagA_signa"/>
    <property type="match status" value="1"/>
</dbReference>
<dbReference type="PATRIC" id="fig|46506.5.peg.3067"/>
<dbReference type="Pfam" id="PF13715">
    <property type="entry name" value="CarbopepD_reg_2"/>
    <property type="match status" value="1"/>
</dbReference>
<dbReference type="Proteomes" id="UP000056419">
    <property type="component" value="Unassembled WGS sequence"/>
</dbReference>
<evidence type="ECO:0000259" key="12">
    <source>
        <dbReference type="Pfam" id="PF07715"/>
    </source>
</evidence>
<evidence type="ECO:0000256" key="4">
    <source>
        <dbReference type="ARBA" id="ARBA00022692"/>
    </source>
</evidence>
<dbReference type="Gene3D" id="2.40.170.20">
    <property type="entry name" value="TonB-dependent receptor, beta-barrel domain"/>
    <property type="match status" value="1"/>
</dbReference>
<dbReference type="STRING" id="46506.AA415_02845"/>
<dbReference type="InterPro" id="IPR008969">
    <property type="entry name" value="CarboxyPept-like_regulatory"/>
</dbReference>
<dbReference type="PROSITE" id="PS52016">
    <property type="entry name" value="TONB_DEPENDENT_REC_3"/>
    <property type="match status" value="1"/>
</dbReference>
<dbReference type="Gene3D" id="2.60.40.1120">
    <property type="entry name" value="Carboxypeptidase-like, regulatory domain"/>
    <property type="match status" value="1"/>
</dbReference>
<sequence precursor="true">MKNNFLKQNRTRKVMLFMCLLFLFSLETFAQNLTVKGIVKDVFGEAVIGATVLVVNDDTSTGTVTDIDGNFILENVPDGSMLEVRYIGYISQRQKVEGNKFLVFSLKEDSKTLDEVVVVGYGVQKKSVVTASIAKVDSETLTQTAPTRMDNALRGLASGVQVIAGDGQPGSGTRVRVRGIGTINNSDPLYIVDGMPISGGIDNINPADIESIEVLKDAASGAVYGARAANGVVLVTTKKGKMGKAQVSYNASFGWQSAWRKRDMLNATEYATLMNEACASSGRDAMFADPASLGEGTDWQDVLFNNGAPVQNHQLSLSGATDRVNYYFSLGYYNQEGIIGGDYDASNYNRLSFRSNTEYTVFDESKSRNWLKSLKFTLNASYSRINSRGITAGSLTGSVLGDALFMDPTMPVYAESEDQLQSYDRNKYGEPIYDKKSGKLLAMPSSDFNELANPLARLSRNQNGKNNSDKIIANMALDFNVWDNLHYKFSWGSDLAFWGYDNWWEPAYLNKNATTDNSGVSSQMNRGYNWQIENVLTYDKSFGQHSFNVVLGQSASRYTSRALNGTRYDLPAYLDDKANIDFATGLASDGKQTNSGGLGDPNSLASYFGRLSYNYAERYMLQFTVRRDGSSRFGSNNKWGTFPSVSLGWNITNESFLERRPDWWTNTKVRLSWGKNGNENIGNFRYTANVATGNNYPFGANGNSVLIMGSKPTGTPNADLKWEESEQFDAGLDFGFFNNSLTFTVDYFYKKTNGMLKEMAIPSYLGESKPWGNVGTMKNSGVELELGYKINRGDFDFGTNLNVSYIKNELVDLGNADGFESKDNVHQIGNVSRAENGQPYPFFYGWSTNGILQNESEADAYNKQYGQSAVPGDVRFVDYNRDGALTDDDMHNIGNGYPKVTFGWNFNASYKNFDFSMLISGAFGGKIADVTRRLDCDYVNLPAEFMDRWHGEGTSNKIPRFTFPGKDSNRNWGRFSDLYIHNGDYARIKNIQLGYTLPATLTRKFFVSRLRLYVSAENLFTFTGYKGLDPELANDAAPGIDRGYYPQARTYTVGFNLNF</sequence>
<accession>A0A108T3A0</accession>
<organism evidence="13 14">
    <name type="scientific">Bacteroides stercoris</name>
    <dbReference type="NCBI Taxonomy" id="46506"/>
    <lineage>
        <taxon>Bacteria</taxon>
        <taxon>Pseudomonadati</taxon>
        <taxon>Bacteroidota</taxon>
        <taxon>Bacteroidia</taxon>
        <taxon>Bacteroidales</taxon>
        <taxon>Bacteroidaceae</taxon>
        <taxon>Bacteroides</taxon>
    </lineage>
</organism>
<evidence type="ECO:0000256" key="9">
    <source>
        <dbReference type="RuleBase" id="RU003357"/>
    </source>
</evidence>
<proteinExistence type="inferred from homology"/>
<evidence type="ECO:0000256" key="5">
    <source>
        <dbReference type="ARBA" id="ARBA00023077"/>
    </source>
</evidence>
<dbReference type="InterPro" id="IPR000531">
    <property type="entry name" value="Beta-barrel_TonB"/>
</dbReference>
<evidence type="ECO:0000256" key="2">
    <source>
        <dbReference type="ARBA" id="ARBA00022448"/>
    </source>
</evidence>